<feature type="domain" description="Ferric siderophore reductase C-terminal" evidence="2">
    <location>
        <begin position="241"/>
        <end position="261"/>
    </location>
</feature>
<dbReference type="InterPro" id="IPR008090">
    <property type="entry name" value="Fe_iron_reduct"/>
</dbReference>
<evidence type="ECO:0000259" key="2">
    <source>
        <dbReference type="Pfam" id="PF11575"/>
    </source>
</evidence>
<evidence type="ECO:0000313" key="4">
    <source>
        <dbReference type="Proteomes" id="UP001211544"/>
    </source>
</evidence>
<reference evidence="3 4" key="1">
    <citation type="journal article" date="2022" name="J Glob Antimicrob Resist">
        <title>First complete genome of a multidrug resistant strain of the novel human pathogen Kalamiella piersonii (GABEKP28) identified in human saliva.</title>
        <authorList>
            <person name="McDonagh F."/>
            <person name="Singh N.K."/>
            <person name="Venkateswaran K."/>
            <person name="Lonappan A.M."/>
            <person name="Hallahan B."/>
            <person name="Tuohy A."/>
            <person name="Burke L."/>
            <person name="Kovarova A."/>
            <person name="Miliotis G."/>
        </authorList>
    </citation>
    <scope>NUCLEOTIDE SEQUENCE [LARGE SCALE GENOMIC DNA]</scope>
    <source>
        <strain evidence="3 4">GABEKP28</strain>
    </source>
</reference>
<sequence length="263" mass="30601">MAIIRQHSQRFQHAQPVFMQRDRTLARALRDLMHEQHSYMLDSIHLDEAAPSDALTLADWARPDHFPALAQRYSDYLYRQHPDAVQEAKPVQSLWAQWYFGLLLPPLMLALLAESRALDCSPQHIHVQFHENGHPCAFWIATHEDEEARYLNAPQRIDRLIQQHLIPVVNAIAQHGGINARLIWNNMGFSFYWFLGELKTLLDEATILQLEQTLFFTSRLQDGSDNPLYRTMLPRSGEMVRRSCCQRYRIPDVERCGNCTLSV</sequence>
<dbReference type="InterPro" id="IPR024726">
    <property type="entry name" value="FhuF_C"/>
</dbReference>
<dbReference type="GO" id="GO:0051537">
    <property type="term" value="F:2 iron, 2 sulfur cluster binding"/>
    <property type="evidence" value="ECO:0007669"/>
    <property type="project" value="InterPro"/>
</dbReference>
<evidence type="ECO:0000259" key="1">
    <source>
        <dbReference type="Pfam" id="PF06276"/>
    </source>
</evidence>
<dbReference type="GO" id="GO:0003824">
    <property type="term" value="F:catalytic activity"/>
    <property type="evidence" value="ECO:0007669"/>
    <property type="project" value="UniProtKB-ARBA"/>
</dbReference>
<proteinExistence type="predicted"/>
<dbReference type="Pfam" id="PF11575">
    <property type="entry name" value="FhuF_C"/>
    <property type="match status" value="1"/>
</dbReference>
<dbReference type="AlphaFoldDB" id="A0AAJ5QJL8"/>
<name>A0AAJ5QJL8_9GAMM</name>
<gene>
    <name evidence="3" type="primary">fhuF</name>
    <name evidence="3" type="ORF">N5580_15640</name>
</gene>
<dbReference type="EMBL" id="CP104758">
    <property type="protein sequence ID" value="WBG90494.1"/>
    <property type="molecule type" value="Genomic_DNA"/>
</dbReference>
<dbReference type="PRINTS" id="PR01714">
    <property type="entry name" value="2FE2SRDCTASE"/>
</dbReference>
<dbReference type="NCBIfam" id="NF007932">
    <property type="entry name" value="PRK10647.1"/>
    <property type="match status" value="1"/>
</dbReference>
<dbReference type="NCBIfam" id="TIGR03951">
    <property type="entry name" value="Fe_III_red_FhuF"/>
    <property type="match status" value="1"/>
</dbReference>
<dbReference type="KEGG" id="kpie:N5580_15640"/>
<accession>A0AAJ5QJL8</accession>
<evidence type="ECO:0000313" key="3">
    <source>
        <dbReference type="EMBL" id="WBG90494.1"/>
    </source>
</evidence>
<dbReference type="Proteomes" id="UP001211544">
    <property type="component" value="Chromosome"/>
</dbReference>
<dbReference type="InterPro" id="IPR022770">
    <property type="entry name" value="IucA/IucC-like_C"/>
</dbReference>
<organism evidence="3 4">
    <name type="scientific">Pantoea piersonii</name>
    <dbReference type="NCBI Taxonomy" id="2364647"/>
    <lineage>
        <taxon>Bacteria</taxon>
        <taxon>Pseudomonadati</taxon>
        <taxon>Pseudomonadota</taxon>
        <taxon>Gammaproteobacteria</taxon>
        <taxon>Enterobacterales</taxon>
        <taxon>Erwiniaceae</taxon>
        <taxon>Pantoea</taxon>
    </lineage>
</organism>
<dbReference type="Pfam" id="PF06276">
    <property type="entry name" value="FhuF"/>
    <property type="match status" value="1"/>
</dbReference>
<feature type="domain" description="Aerobactin siderophore biosynthesis IucA/IucC-like C-terminal" evidence="1">
    <location>
        <begin position="93"/>
        <end position="233"/>
    </location>
</feature>
<protein>
    <submittedName>
        <fullName evidence="3">Siderophore-iron reductase FhuF</fullName>
    </submittedName>
</protein>
<dbReference type="RefSeq" id="WP_269949523.1">
    <property type="nucleotide sequence ID" value="NZ_CP104758.1"/>
</dbReference>
<keyword evidence="4" id="KW-1185">Reference proteome</keyword>